<proteinExistence type="predicted"/>
<dbReference type="GO" id="GO:0006355">
    <property type="term" value="P:regulation of DNA-templated transcription"/>
    <property type="evidence" value="ECO:0007669"/>
    <property type="project" value="InterPro"/>
</dbReference>
<name>A0A150HZ74_9GAMM</name>
<dbReference type="InterPro" id="IPR010985">
    <property type="entry name" value="Ribbon_hlx_hlx"/>
</dbReference>
<dbReference type="SUPFAM" id="SSF47598">
    <property type="entry name" value="Ribbon-helix-helix"/>
    <property type="match status" value="1"/>
</dbReference>
<organism evidence="1 2">
    <name type="scientific">Acinetobacter venetianus</name>
    <dbReference type="NCBI Taxonomy" id="52133"/>
    <lineage>
        <taxon>Bacteria</taxon>
        <taxon>Pseudomonadati</taxon>
        <taxon>Pseudomonadota</taxon>
        <taxon>Gammaproteobacteria</taxon>
        <taxon>Moraxellales</taxon>
        <taxon>Moraxellaceae</taxon>
        <taxon>Acinetobacter</taxon>
    </lineage>
</organism>
<comment type="caution">
    <text evidence="1">The sequence shown here is derived from an EMBL/GenBank/DDBJ whole genome shotgun (WGS) entry which is preliminary data.</text>
</comment>
<protein>
    <submittedName>
        <fullName evidence="1">Uncharacterized protein</fullName>
    </submittedName>
</protein>
<dbReference type="EMBL" id="JRHX01000030">
    <property type="protein sequence ID" value="KXZ72132.1"/>
    <property type="molecule type" value="Genomic_DNA"/>
</dbReference>
<dbReference type="InterPro" id="IPR013321">
    <property type="entry name" value="Arc_rbn_hlx_hlx"/>
</dbReference>
<dbReference type="Gene3D" id="1.10.1220.10">
    <property type="entry name" value="Met repressor-like"/>
    <property type="match status" value="1"/>
</dbReference>
<dbReference type="PATRIC" id="fig|52133.19.peg.765"/>
<sequence length="54" mass="6337">MSINQKGQQYKLRFLDKKDHEALKQKGQEEDRSLNYLINQAIKEFLSKQQGAKA</sequence>
<dbReference type="Proteomes" id="UP000075544">
    <property type="component" value="Unassembled WGS sequence"/>
</dbReference>
<dbReference type="RefSeq" id="WP_171254128.1">
    <property type="nucleotide sequence ID" value="NZ_JRHX01000030.1"/>
</dbReference>
<reference evidence="1 2" key="1">
    <citation type="journal article" date="2016" name="Sci. Rep.">
        <title>Genomic and phenotypic characterization of the species Acinetobacter venetianus.</title>
        <authorList>
            <person name="Fondi M."/>
            <person name="Maida I."/>
            <person name="Perrin E."/>
            <person name="Orlandini V."/>
            <person name="La Torre L."/>
            <person name="Bosi E."/>
            <person name="Negroni A."/>
            <person name="Zanaroli G."/>
            <person name="Fava F."/>
            <person name="Decorosi F."/>
            <person name="Giovannetti L."/>
            <person name="Viti C."/>
            <person name="Vaneechoutte M."/>
            <person name="Dijkshoorn L."/>
            <person name="Fani R."/>
        </authorList>
    </citation>
    <scope>NUCLEOTIDE SEQUENCE [LARGE SCALE GENOMIC DNA]</scope>
    <source>
        <strain evidence="1 2">LUH13518</strain>
    </source>
</reference>
<dbReference type="AlphaFoldDB" id="A0A150HZ74"/>
<evidence type="ECO:0000313" key="2">
    <source>
        <dbReference type="Proteomes" id="UP000075544"/>
    </source>
</evidence>
<evidence type="ECO:0000313" key="1">
    <source>
        <dbReference type="EMBL" id="KXZ72132.1"/>
    </source>
</evidence>
<accession>A0A150HZ74</accession>
<gene>
    <name evidence="1" type="ORF">AVENLUH13518_00743</name>
</gene>